<evidence type="ECO:0000256" key="6">
    <source>
        <dbReference type="ARBA" id="ARBA00022801"/>
    </source>
</evidence>
<keyword evidence="8 11" id="KW-1133">Transmembrane helix</keyword>
<keyword evidence="14" id="KW-1185">Reference proteome</keyword>
<keyword evidence="9" id="KW-0482">Metalloprotease</keyword>
<dbReference type="STRING" id="1206085.SAMN05443575_0056"/>
<comment type="cofactor">
    <cofactor evidence="1">
        <name>Zn(2+)</name>
        <dbReference type="ChEBI" id="CHEBI:29105"/>
    </cofactor>
</comment>
<evidence type="ECO:0000256" key="8">
    <source>
        <dbReference type="ARBA" id="ARBA00022989"/>
    </source>
</evidence>
<evidence type="ECO:0000256" key="10">
    <source>
        <dbReference type="ARBA" id="ARBA00023136"/>
    </source>
</evidence>
<protein>
    <submittedName>
        <fullName evidence="13">Zn-dependent protease with chaperone function</fullName>
    </submittedName>
</protein>
<keyword evidence="3 13" id="KW-0645">Protease</keyword>
<keyword evidence="10 11" id="KW-0472">Membrane</keyword>
<dbReference type="Proteomes" id="UP000186132">
    <property type="component" value="Unassembled WGS sequence"/>
</dbReference>
<keyword evidence="7" id="KW-0862">Zinc</keyword>
<evidence type="ECO:0000256" key="2">
    <source>
        <dbReference type="ARBA" id="ARBA00022475"/>
    </source>
</evidence>
<sequence>MNFFERQRAARGTTVRLVVLFALAVLCIVAVVAAVAWYLTRNGPVGTTVTWVAVAAAFTLAVIGGGTASKLVALRGGGAVVAQSVGAVAVDPTTHDPRLRRLVNVVEEMAIASGVPAPRLFVLEREDGINAFAAGYGTGDAAITVTSGALDRLDRDELQGVIGHEFSHILNGDMRLNVRLLGLLNGILLLGLVGLRFLQFGGGRSRDSKGGNPMLVVALVLLVLGFVGQFFAGLIKAGVSRQREWLADASAVQFTRQTSGLAGALKKIGGLPVGSALHDSHSERQVDHMLFGPGSRSTLYATHPPLTERIAALDPSFRPDELRELQERFAQRPPDGLAEDAAAGLTERAGPAPVANAEVRASTVRLAPADVTARVATVTPDDLARGARLDARLPAELRESAGQPATAVALVLALLLDARDDVREVQLRTVDARLGPSVAAATVRLSAATTRLDPLLALPLVGLAAPQLAARPAAERDAVQAALRELALVDGRVTVFEYALMRVVGVRLADAASPAARSRPGRTTLRSGTDAALTLLAVLAAVGHTDPAAAQHAFHAATTLLLPAATGIAFAPPADPWRALDTGWDVLDALDPRHKQLLVEAMVAAVADDGVLRPAEAELLRAACAVLHCPLPPLVA</sequence>
<dbReference type="Pfam" id="PF01435">
    <property type="entry name" value="Peptidase_M48"/>
    <property type="match status" value="1"/>
</dbReference>
<dbReference type="GO" id="GO:0004222">
    <property type="term" value="F:metalloendopeptidase activity"/>
    <property type="evidence" value="ECO:0007669"/>
    <property type="project" value="InterPro"/>
</dbReference>
<gene>
    <name evidence="13" type="ORF">SAMN05443575_0056</name>
</gene>
<dbReference type="InterPro" id="IPR001915">
    <property type="entry name" value="Peptidase_M48"/>
</dbReference>
<dbReference type="EMBL" id="FQVU01000001">
    <property type="protein sequence ID" value="SHF48168.1"/>
    <property type="molecule type" value="Genomic_DNA"/>
</dbReference>
<evidence type="ECO:0000259" key="12">
    <source>
        <dbReference type="Pfam" id="PF01435"/>
    </source>
</evidence>
<keyword evidence="6" id="KW-0378">Hydrolase</keyword>
<evidence type="ECO:0000256" key="9">
    <source>
        <dbReference type="ARBA" id="ARBA00023049"/>
    </source>
</evidence>
<dbReference type="Gene3D" id="3.30.2010.10">
    <property type="entry name" value="Metalloproteases ('zincins'), catalytic domain"/>
    <property type="match status" value="1"/>
</dbReference>
<evidence type="ECO:0000313" key="14">
    <source>
        <dbReference type="Proteomes" id="UP000186132"/>
    </source>
</evidence>
<reference evidence="13 14" key="1">
    <citation type="submission" date="2016-11" db="EMBL/GenBank/DDBJ databases">
        <authorList>
            <person name="Jaros S."/>
            <person name="Januszkiewicz K."/>
            <person name="Wedrychowicz H."/>
        </authorList>
    </citation>
    <scope>NUCLEOTIDE SEQUENCE [LARGE SCALE GENOMIC DNA]</scope>
    <source>
        <strain evidence="13 14">DSM 45627</strain>
    </source>
</reference>
<accession>A0A1M5C097</accession>
<name>A0A1M5C097_9ACTN</name>
<dbReference type="InterPro" id="IPR050083">
    <property type="entry name" value="HtpX_protease"/>
</dbReference>
<organism evidence="13 14">
    <name type="scientific">Jatrophihabitans endophyticus</name>
    <dbReference type="NCBI Taxonomy" id="1206085"/>
    <lineage>
        <taxon>Bacteria</taxon>
        <taxon>Bacillati</taxon>
        <taxon>Actinomycetota</taxon>
        <taxon>Actinomycetes</taxon>
        <taxon>Jatrophihabitantales</taxon>
        <taxon>Jatrophihabitantaceae</taxon>
        <taxon>Jatrophihabitans</taxon>
    </lineage>
</organism>
<keyword evidence="2" id="KW-1003">Cell membrane</keyword>
<evidence type="ECO:0000256" key="4">
    <source>
        <dbReference type="ARBA" id="ARBA00022692"/>
    </source>
</evidence>
<feature type="transmembrane region" description="Helical" evidence="11">
    <location>
        <begin position="180"/>
        <end position="202"/>
    </location>
</feature>
<dbReference type="PANTHER" id="PTHR43221:SF2">
    <property type="entry name" value="PROTEASE HTPX HOMOLOG"/>
    <property type="match status" value="1"/>
</dbReference>
<dbReference type="AlphaFoldDB" id="A0A1M5C097"/>
<evidence type="ECO:0000313" key="13">
    <source>
        <dbReference type="EMBL" id="SHF48168.1"/>
    </source>
</evidence>
<evidence type="ECO:0000256" key="7">
    <source>
        <dbReference type="ARBA" id="ARBA00022833"/>
    </source>
</evidence>
<dbReference type="RefSeq" id="WP_073384565.1">
    <property type="nucleotide sequence ID" value="NZ_FQVU01000001.1"/>
</dbReference>
<feature type="transmembrane region" description="Helical" evidence="11">
    <location>
        <begin position="15"/>
        <end position="39"/>
    </location>
</feature>
<feature type="transmembrane region" description="Helical" evidence="11">
    <location>
        <begin position="214"/>
        <end position="235"/>
    </location>
</feature>
<proteinExistence type="predicted"/>
<evidence type="ECO:0000256" key="11">
    <source>
        <dbReference type="SAM" id="Phobius"/>
    </source>
</evidence>
<evidence type="ECO:0000256" key="1">
    <source>
        <dbReference type="ARBA" id="ARBA00001947"/>
    </source>
</evidence>
<dbReference type="OrthoDB" id="15218at2"/>
<dbReference type="GO" id="GO:0046872">
    <property type="term" value="F:metal ion binding"/>
    <property type="evidence" value="ECO:0007669"/>
    <property type="project" value="UniProtKB-KW"/>
</dbReference>
<dbReference type="PANTHER" id="PTHR43221">
    <property type="entry name" value="PROTEASE HTPX"/>
    <property type="match status" value="1"/>
</dbReference>
<keyword evidence="5" id="KW-0479">Metal-binding</keyword>
<evidence type="ECO:0000256" key="5">
    <source>
        <dbReference type="ARBA" id="ARBA00022723"/>
    </source>
</evidence>
<evidence type="ECO:0000256" key="3">
    <source>
        <dbReference type="ARBA" id="ARBA00022670"/>
    </source>
</evidence>
<feature type="transmembrane region" description="Helical" evidence="11">
    <location>
        <begin position="45"/>
        <end position="65"/>
    </location>
</feature>
<keyword evidence="4 11" id="KW-0812">Transmembrane</keyword>
<dbReference type="GO" id="GO:0006508">
    <property type="term" value="P:proteolysis"/>
    <property type="evidence" value="ECO:0007669"/>
    <property type="project" value="UniProtKB-KW"/>
</dbReference>
<feature type="domain" description="Peptidase M48" evidence="12">
    <location>
        <begin position="100"/>
        <end position="314"/>
    </location>
</feature>